<dbReference type="AlphaFoldDB" id="A0A376CMM9"/>
<evidence type="ECO:0000259" key="1">
    <source>
        <dbReference type="Pfam" id="PF09983"/>
    </source>
</evidence>
<evidence type="ECO:0000259" key="2">
    <source>
        <dbReference type="Pfam" id="PF11795"/>
    </source>
</evidence>
<dbReference type="PIRSF" id="PIRSF028408">
    <property type="entry name" value="UCP028408"/>
    <property type="match status" value="1"/>
</dbReference>
<accession>A0A376CMM9</accession>
<gene>
    <name evidence="3" type="ORF">NCTC11862_01575</name>
</gene>
<dbReference type="Pfam" id="PF09983">
    <property type="entry name" value="JetD_C"/>
    <property type="match status" value="1"/>
</dbReference>
<dbReference type="Pfam" id="PF11795">
    <property type="entry name" value="DUF3322"/>
    <property type="match status" value="1"/>
</dbReference>
<sequence length="365" mass="41288">MKHPDDVRKRALTFYSRNHRTWLSGEFTPLSISLQPPTAAEVAADNGASVRLWLAAWEAHWLTPKTATKRLDVYGTHTIPASVVLDSPETAARLAGMLPEWERINTLLDRFVTALGASSRPALIARLATWKEFDDTTAAQFIDTVTWINNHDTSMHYIRELPIKGIDSKWLEKRRSLIEALTGPLEFKSPPALVDMRSLDPSLSLFGLLRVVCELEDARATDLPGSRVIIVENFQSYLALPDMPHTVAVYGQGLNAISLTNNAVNLVTKDVLYWGDLDSNGFYILDRVRRNLPHTRSVLMDIETCRSHADFGVEETTSKRFDPETLTPDELAPLEFLHSNADNTWLRIEQERIGFDWVEEKLRKV</sequence>
<feature type="domain" description="DUF3322" evidence="2">
    <location>
        <begin position="4"/>
        <end position="181"/>
    </location>
</feature>
<proteinExistence type="predicted"/>
<dbReference type="EMBL" id="UFXQ01000001">
    <property type="protein sequence ID" value="STC69776.1"/>
    <property type="molecule type" value="Genomic_DNA"/>
</dbReference>
<evidence type="ECO:0000313" key="3">
    <source>
        <dbReference type="EMBL" id="STC69776.1"/>
    </source>
</evidence>
<evidence type="ECO:0000313" key="4">
    <source>
        <dbReference type="Proteomes" id="UP000254467"/>
    </source>
</evidence>
<dbReference type="InterPro" id="IPR014544">
    <property type="entry name" value="UCP028408"/>
</dbReference>
<keyword evidence="4" id="KW-1185">Reference proteome</keyword>
<dbReference type="InterPro" id="IPR024537">
    <property type="entry name" value="DUF3322"/>
</dbReference>
<dbReference type="OrthoDB" id="322908at2"/>
<reference evidence="3 4" key="1">
    <citation type="submission" date="2018-06" db="EMBL/GenBank/DDBJ databases">
        <authorList>
            <consortium name="Pathogen Informatics"/>
            <person name="Doyle S."/>
        </authorList>
    </citation>
    <scope>NUCLEOTIDE SEQUENCE [LARGE SCALE GENOMIC DNA]</scope>
    <source>
        <strain evidence="3 4">NCTC11862</strain>
    </source>
</reference>
<dbReference type="InterPro" id="IPR024534">
    <property type="entry name" value="JetD_C"/>
</dbReference>
<organism evidence="3 4">
    <name type="scientific">Corynebacterium pilosum</name>
    <dbReference type="NCBI Taxonomy" id="35756"/>
    <lineage>
        <taxon>Bacteria</taxon>
        <taxon>Bacillati</taxon>
        <taxon>Actinomycetota</taxon>
        <taxon>Actinomycetes</taxon>
        <taxon>Mycobacteriales</taxon>
        <taxon>Corynebacteriaceae</taxon>
        <taxon>Corynebacterium</taxon>
    </lineage>
</organism>
<dbReference type="RefSeq" id="WP_018582617.1">
    <property type="nucleotide sequence ID" value="NZ_UFXQ01000001.1"/>
</dbReference>
<dbReference type="Proteomes" id="UP000254467">
    <property type="component" value="Unassembled WGS sequence"/>
</dbReference>
<feature type="domain" description="Wadjet protein JetD C-terminal" evidence="1">
    <location>
        <begin position="188"/>
        <end position="362"/>
    </location>
</feature>
<protein>
    <submittedName>
        <fullName evidence="3">Uncharacterized protein conserved in bacteria</fullName>
    </submittedName>
</protein>
<name>A0A376CMM9_9CORY</name>
<dbReference type="STRING" id="35756.GCA_001044155_02049"/>